<dbReference type="Proteomes" id="UP000008827">
    <property type="component" value="Chromosome 12"/>
</dbReference>
<proteinExistence type="predicted"/>
<evidence type="ECO:0000313" key="4">
    <source>
        <dbReference type="Proteomes" id="UP000008827"/>
    </source>
</evidence>
<dbReference type="OMA" id="WRQFMES"/>
<reference evidence="3" key="2">
    <citation type="submission" date="2018-02" db="UniProtKB">
        <authorList>
            <consortium name="EnsemblPlants"/>
        </authorList>
    </citation>
    <scope>IDENTIFICATION</scope>
    <source>
        <strain evidence="3">Williams 82</strain>
    </source>
</reference>
<feature type="compositionally biased region" description="Acidic residues" evidence="1">
    <location>
        <begin position="112"/>
        <end position="129"/>
    </location>
</feature>
<protein>
    <submittedName>
        <fullName evidence="2 3">Uncharacterized protein</fullName>
    </submittedName>
</protein>
<dbReference type="EMBL" id="CM000845">
    <property type="protein sequence ID" value="KRH26864.1"/>
    <property type="molecule type" value="Genomic_DNA"/>
</dbReference>
<evidence type="ECO:0000313" key="2">
    <source>
        <dbReference type="EMBL" id="KRH26864.1"/>
    </source>
</evidence>
<evidence type="ECO:0000313" key="3">
    <source>
        <dbReference type="EnsemblPlants" id="KRH26864"/>
    </source>
</evidence>
<dbReference type="EnsemblPlants" id="KRH26864">
    <property type="protein sequence ID" value="KRH26864"/>
    <property type="gene ID" value="GLYMA_12G198300"/>
</dbReference>
<dbReference type="InParanoid" id="A0A0R0H7Q9"/>
<dbReference type="AlphaFoldDB" id="A0A0R0H7Q9"/>
<evidence type="ECO:0000256" key="1">
    <source>
        <dbReference type="SAM" id="MobiDB-lite"/>
    </source>
</evidence>
<keyword evidence="4" id="KW-1185">Reference proteome</keyword>
<reference evidence="2 3" key="1">
    <citation type="journal article" date="2010" name="Nature">
        <title>Genome sequence of the palaeopolyploid soybean.</title>
        <authorList>
            <person name="Schmutz J."/>
            <person name="Cannon S.B."/>
            <person name="Schlueter J."/>
            <person name="Ma J."/>
            <person name="Mitros T."/>
            <person name="Nelson W."/>
            <person name="Hyten D.L."/>
            <person name="Song Q."/>
            <person name="Thelen J.J."/>
            <person name="Cheng J."/>
            <person name="Xu D."/>
            <person name="Hellsten U."/>
            <person name="May G.D."/>
            <person name="Yu Y."/>
            <person name="Sakurai T."/>
            <person name="Umezawa T."/>
            <person name="Bhattacharyya M.K."/>
            <person name="Sandhu D."/>
            <person name="Valliyodan B."/>
            <person name="Lindquist E."/>
            <person name="Peto M."/>
            <person name="Grant D."/>
            <person name="Shu S."/>
            <person name="Goodstein D."/>
            <person name="Barry K."/>
            <person name="Futrell-Griggs M."/>
            <person name="Abernathy B."/>
            <person name="Du J."/>
            <person name="Tian Z."/>
            <person name="Zhu L."/>
            <person name="Gill N."/>
            <person name="Joshi T."/>
            <person name="Libault M."/>
            <person name="Sethuraman A."/>
            <person name="Zhang X.-C."/>
            <person name="Shinozaki K."/>
            <person name="Nguyen H.T."/>
            <person name="Wing R.A."/>
            <person name="Cregan P."/>
            <person name="Specht J."/>
            <person name="Grimwood J."/>
            <person name="Rokhsar D."/>
            <person name="Stacey G."/>
            <person name="Shoemaker R.C."/>
            <person name="Jackson S.A."/>
        </authorList>
    </citation>
    <scope>NUCLEOTIDE SEQUENCE</scope>
    <source>
        <strain evidence="3">cv. Williams 82</strain>
        <tissue evidence="2">Callus</tissue>
    </source>
</reference>
<reference evidence="2" key="3">
    <citation type="submission" date="2018-07" db="EMBL/GenBank/DDBJ databases">
        <title>WGS assembly of Glycine max.</title>
        <authorList>
            <person name="Schmutz J."/>
            <person name="Cannon S."/>
            <person name="Schlueter J."/>
            <person name="Ma J."/>
            <person name="Mitros T."/>
            <person name="Nelson W."/>
            <person name="Hyten D."/>
            <person name="Song Q."/>
            <person name="Thelen J."/>
            <person name="Cheng J."/>
            <person name="Xu D."/>
            <person name="Hellsten U."/>
            <person name="May G."/>
            <person name="Yu Y."/>
            <person name="Sakurai T."/>
            <person name="Umezawa T."/>
            <person name="Bhattacharyya M."/>
            <person name="Sandhu D."/>
            <person name="Valliyodan B."/>
            <person name="Lindquist E."/>
            <person name="Peto M."/>
            <person name="Grant D."/>
            <person name="Shu S."/>
            <person name="Goodstein D."/>
            <person name="Barry K."/>
            <person name="Futrell-Griggs M."/>
            <person name="Abernathy B."/>
            <person name="Du J."/>
            <person name="Tian Z."/>
            <person name="Zhu L."/>
            <person name="Gill N."/>
            <person name="Joshi T."/>
            <person name="Libault M."/>
            <person name="Sethuraman A."/>
            <person name="Zhang X."/>
            <person name="Shinozaki K."/>
            <person name="Nguyen H."/>
            <person name="Wing R."/>
            <person name="Cregan P."/>
            <person name="Specht J."/>
            <person name="Grimwood J."/>
            <person name="Rokhsar D."/>
            <person name="Stacey G."/>
            <person name="Shoemaker R."/>
            <person name="Jackson S."/>
        </authorList>
    </citation>
    <scope>NUCLEOTIDE SEQUENCE</scope>
    <source>
        <tissue evidence="2">Callus</tissue>
    </source>
</reference>
<feature type="region of interest" description="Disordered" evidence="1">
    <location>
        <begin position="99"/>
        <end position="129"/>
    </location>
</feature>
<gene>
    <name evidence="2" type="ORF">GLYMA_12G198300</name>
</gene>
<accession>A0A0R0H7Q9</accession>
<organism evidence="2">
    <name type="scientific">Glycine max</name>
    <name type="common">Soybean</name>
    <name type="synonym">Glycine hispida</name>
    <dbReference type="NCBI Taxonomy" id="3847"/>
    <lineage>
        <taxon>Eukaryota</taxon>
        <taxon>Viridiplantae</taxon>
        <taxon>Streptophyta</taxon>
        <taxon>Embryophyta</taxon>
        <taxon>Tracheophyta</taxon>
        <taxon>Spermatophyta</taxon>
        <taxon>Magnoliopsida</taxon>
        <taxon>eudicotyledons</taxon>
        <taxon>Gunneridae</taxon>
        <taxon>Pentapetalae</taxon>
        <taxon>rosids</taxon>
        <taxon>fabids</taxon>
        <taxon>Fabales</taxon>
        <taxon>Fabaceae</taxon>
        <taxon>Papilionoideae</taxon>
        <taxon>50 kb inversion clade</taxon>
        <taxon>NPAAA clade</taxon>
        <taxon>indigoferoid/millettioid clade</taxon>
        <taxon>Phaseoleae</taxon>
        <taxon>Glycine</taxon>
        <taxon>Glycine subgen. Soja</taxon>
    </lineage>
</organism>
<sequence length="129" mass="14784">MSMVDENFRLTAISEDDVSSHQSDNGVYIDDVGGMNNQRQIFGLSSEAVKFRPSSCTDGISRSEFEQLRALILKEQLKTLQEESRLVRERWRQFMESFSLSPPFGPVRHSDQDDEQDDNESDDDFNGDV</sequence>
<name>A0A0R0H7Q9_SOYBN</name>
<dbReference type="Gramene" id="KRH26864">
    <property type="protein sequence ID" value="KRH26864"/>
    <property type="gene ID" value="GLYMA_12G198300"/>
</dbReference>